<dbReference type="EC" id="3.1.1.-" evidence="1"/>
<dbReference type="PANTHER" id="PTHR31299:SF0">
    <property type="entry name" value="ESTERASE, PUTATIVE (AFU_ORTHOLOGUE AFUA_1G05850)-RELATED"/>
    <property type="match status" value="1"/>
</dbReference>
<dbReference type="Gene3D" id="3.30.1870.10">
    <property type="entry name" value="EreA-like, domain 2"/>
    <property type="match status" value="1"/>
</dbReference>
<evidence type="ECO:0000313" key="1">
    <source>
        <dbReference type="EMBL" id="MFC5065884.1"/>
    </source>
</evidence>
<dbReference type="EMBL" id="JBHSIV010000049">
    <property type="protein sequence ID" value="MFC5065884.1"/>
    <property type="molecule type" value="Genomic_DNA"/>
</dbReference>
<reference evidence="2" key="1">
    <citation type="journal article" date="2019" name="Int. J. Syst. Evol. Microbiol.">
        <title>The Global Catalogue of Microorganisms (GCM) 10K type strain sequencing project: providing services to taxonomists for standard genome sequencing and annotation.</title>
        <authorList>
            <consortium name="The Broad Institute Genomics Platform"/>
            <consortium name="The Broad Institute Genome Sequencing Center for Infectious Disease"/>
            <person name="Wu L."/>
            <person name="Ma J."/>
        </authorList>
    </citation>
    <scope>NUCLEOTIDE SEQUENCE [LARGE SCALE GENOMIC DNA]</scope>
    <source>
        <strain evidence="2">CGMCC 4.7093</strain>
    </source>
</reference>
<proteinExistence type="predicted"/>
<sequence>MDDEVGAWLAERAVPVDRFGLDSWAPALRGVRVLGVGTAAHGARELLEFGRRLVEYAVDELGVRVVVIGASEAGGTGLDAAARGVGTPGDAVGALGGWEFDTREVVELVSWLRDRNEMADPADRVRVVGADPVRPARSIRVLGTYLRAVAEDLLPDARDALAELLDHEPDERSLSPARRDAVVTLHERIVAREGELTAESSPARYAEAREHAWILARAAEVAAAPRGREPSTAAEAEALSDTGRPVLRARLAAEVVTRAAAGASGTPAVVLFGHDDLVRVGDPTTAGRHLRSALGDAYYAVGGLFSAGAVSAVRRRLLRPARPRPSTHKVPALEGTVEADLRAALGETDELLVDLRGARSQDGAVADWAAATTATRRLGSVADSGQLRARTPLVAAREYDALAHVPKVHPAWIR</sequence>
<dbReference type="Pfam" id="PF05139">
    <property type="entry name" value="Erythro_esteras"/>
    <property type="match status" value="1"/>
</dbReference>
<dbReference type="InterPro" id="IPR007815">
    <property type="entry name" value="Emycin_Estase"/>
</dbReference>
<dbReference type="InterPro" id="IPR052036">
    <property type="entry name" value="Hydrolase/PRTase-associated"/>
</dbReference>
<dbReference type="GO" id="GO:0016787">
    <property type="term" value="F:hydrolase activity"/>
    <property type="evidence" value="ECO:0007669"/>
    <property type="project" value="UniProtKB-KW"/>
</dbReference>
<keyword evidence="1" id="KW-0378">Hydrolase</keyword>
<evidence type="ECO:0000313" key="2">
    <source>
        <dbReference type="Proteomes" id="UP001595947"/>
    </source>
</evidence>
<organism evidence="1 2">
    <name type="scientific">Actinomycetospora atypica</name>
    <dbReference type="NCBI Taxonomy" id="1290095"/>
    <lineage>
        <taxon>Bacteria</taxon>
        <taxon>Bacillati</taxon>
        <taxon>Actinomycetota</taxon>
        <taxon>Actinomycetes</taxon>
        <taxon>Pseudonocardiales</taxon>
        <taxon>Pseudonocardiaceae</taxon>
        <taxon>Actinomycetospora</taxon>
    </lineage>
</organism>
<gene>
    <name evidence="1" type="ORF">ACFPBZ_26960</name>
</gene>
<protein>
    <submittedName>
        <fullName evidence="1">Erythromycin esterase family protein</fullName>
        <ecNumber evidence="1">3.1.1.-</ecNumber>
    </submittedName>
</protein>
<dbReference type="SUPFAM" id="SSF159501">
    <property type="entry name" value="EreA/ChaN-like"/>
    <property type="match status" value="1"/>
</dbReference>
<dbReference type="CDD" id="cd14728">
    <property type="entry name" value="Ere-like"/>
    <property type="match status" value="1"/>
</dbReference>
<dbReference type="RefSeq" id="WP_378039202.1">
    <property type="nucleotide sequence ID" value="NZ_JBHSIV010000049.1"/>
</dbReference>
<comment type="caution">
    <text evidence="1">The sequence shown here is derived from an EMBL/GenBank/DDBJ whole genome shotgun (WGS) entry which is preliminary data.</text>
</comment>
<accession>A0ABV9YUW9</accession>
<dbReference type="Proteomes" id="UP001595947">
    <property type="component" value="Unassembled WGS sequence"/>
</dbReference>
<dbReference type="PANTHER" id="PTHR31299">
    <property type="entry name" value="ESTERASE, PUTATIVE (AFU_ORTHOLOGUE AFUA_1G05850)-RELATED"/>
    <property type="match status" value="1"/>
</dbReference>
<dbReference type="Gene3D" id="3.40.1660.10">
    <property type="entry name" value="EreA-like (biosynthetic domain)"/>
    <property type="match status" value="1"/>
</dbReference>
<name>A0ABV9YUW9_9PSEU</name>
<dbReference type="Gene3D" id="1.20.1440.30">
    <property type="entry name" value="Biosynthetic Protein domain"/>
    <property type="match status" value="1"/>
</dbReference>
<keyword evidence="2" id="KW-1185">Reference proteome</keyword>